<sequence length="801" mass="86006">MTRRLPGSTYRLQFSADRTFADARAITGYLDRLGIGALYASPLLASGTGSNHGYDVVDPTRISAERGGPDELAALLATLREHGLTLLLDIVPNHVGVARPAENPWWWDVLTHGEASRWAGHFDIDWGAGPLLLPVLDADESDALLKLTLSTDGTELEYYEHRFPVAPGTGEGTADGLTAQQVHERQHYRLVSWRRGAAELTYRRFFDVSDLAAVRVEDPEVFADTHRVVLDLLASDDRATESAVVGLRVDHPDGLSDPGAYARRLREAIGPDRWLLVEKILHPGEDVPASWPVDGTSGYEALREVCGVFVDPDGAGLLTQFAAEHTGEKRSAHAVADDGRHLVVGEILVAEVRRIADAFRAGPGADATLTGVDLTGVSAQDLHDAVGELLCGFPVYRSYLTPDAPEGRDSADVAVSVARTRRPDLGALLSGLHAALVADPGSEYAVRLQQTSGMVTAKGVEDTAFYRYNRLVALNEVGGDPDRFGVSPAEFHTGLAHREAAWPHTMTTLSTHDTKRSEDVRARLAVLAERPGEWASLLRRWAVRHPLPDRSLELLAWQSLVGAWPISAERLAGYLGKAAKEAKLVTSHVDAVAEVDEAIAAWPAEVLADAELVAEIEAFVSRIAGLGWSNSLGQKLLQLAGPGIPDVYQGTELFEYSLVDPDNRRPVDIGERERLLSALDEGALPPVDAEGAAKLLVTAAGLRLRRFRPELFTGYTPLPAQGPAAAHAVAFSRGGGSLVAVATRLPDGLAERGGWGDTALPLPGGATDWHDMIANEPVASPAPKLGDLLARYPVALLVRPA</sequence>
<dbReference type="InterPro" id="IPR017853">
    <property type="entry name" value="GH"/>
</dbReference>
<keyword evidence="3" id="KW-1185">Reference proteome</keyword>
<organism evidence="2 3">
    <name type="scientific">Pseudonocardia nematodicida</name>
    <dbReference type="NCBI Taxonomy" id="1206997"/>
    <lineage>
        <taxon>Bacteria</taxon>
        <taxon>Bacillati</taxon>
        <taxon>Actinomycetota</taxon>
        <taxon>Actinomycetes</taxon>
        <taxon>Pseudonocardiales</taxon>
        <taxon>Pseudonocardiaceae</taxon>
        <taxon>Pseudonocardia</taxon>
    </lineage>
</organism>
<dbReference type="Proteomes" id="UP001494902">
    <property type="component" value="Unassembled WGS sequence"/>
</dbReference>
<keyword evidence="2" id="KW-0413">Isomerase</keyword>
<evidence type="ECO:0000259" key="1">
    <source>
        <dbReference type="SMART" id="SM00642"/>
    </source>
</evidence>
<protein>
    <submittedName>
        <fullName evidence="2">Malto-oligosyltrehalose synthase</fullName>
        <ecNumber evidence="2">5.4.99.15</ecNumber>
    </submittedName>
</protein>
<dbReference type="InterPro" id="IPR012767">
    <property type="entry name" value="Trehalose_TreY"/>
</dbReference>
<dbReference type="EC" id="5.4.99.15" evidence="2"/>
<dbReference type="CDD" id="cd11336">
    <property type="entry name" value="AmyAc_MTSase"/>
    <property type="match status" value="1"/>
</dbReference>
<comment type="caution">
    <text evidence="2">The sequence shown here is derived from an EMBL/GenBank/DDBJ whole genome shotgun (WGS) entry which is preliminary data.</text>
</comment>
<feature type="domain" description="Glycosyl hydrolase family 13 catalytic" evidence="1">
    <location>
        <begin position="14"/>
        <end position="683"/>
    </location>
</feature>
<proteinExistence type="predicted"/>
<dbReference type="SMART" id="SM00642">
    <property type="entry name" value="Aamy"/>
    <property type="match status" value="1"/>
</dbReference>
<gene>
    <name evidence="2" type="primary">treY</name>
    <name evidence="2" type="ORF">WIS52_17845</name>
</gene>
<evidence type="ECO:0000313" key="2">
    <source>
        <dbReference type="EMBL" id="MEQ3552340.1"/>
    </source>
</evidence>
<name>A0ABV1KD06_9PSEU</name>
<dbReference type="EMBL" id="JBEDNQ010000007">
    <property type="protein sequence ID" value="MEQ3552340.1"/>
    <property type="molecule type" value="Genomic_DNA"/>
</dbReference>
<dbReference type="Gene3D" id="1.10.10.470">
    <property type="entry name" value="Maltooligosyl trehalose synthase, domain 4"/>
    <property type="match status" value="1"/>
</dbReference>
<dbReference type="InterPro" id="IPR013797">
    <property type="entry name" value="Maltooligo_trehalose_synth_4"/>
</dbReference>
<dbReference type="NCBIfam" id="TIGR02401">
    <property type="entry name" value="trehalose_TreY"/>
    <property type="match status" value="1"/>
</dbReference>
<dbReference type="PANTHER" id="PTHR10357">
    <property type="entry name" value="ALPHA-AMYLASE FAMILY MEMBER"/>
    <property type="match status" value="1"/>
</dbReference>
<evidence type="ECO:0000313" key="3">
    <source>
        <dbReference type="Proteomes" id="UP001494902"/>
    </source>
</evidence>
<dbReference type="Gene3D" id="3.30.1590.10">
    <property type="entry name" value="Maltooligosyl trehalose synthase, domain 2"/>
    <property type="match status" value="1"/>
</dbReference>
<dbReference type="Gene3D" id="3.20.20.80">
    <property type="entry name" value="Glycosidases"/>
    <property type="match status" value="1"/>
</dbReference>
<dbReference type="PANTHER" id="PTHR10357:SF216">
    <property type="entry name" value="MALTOOLIGOSYL TREHALOSE SYNTHASE-RELATED"/>
    <property type="match status" value="1"/>
</dbReference>
<dbReference type="InterPro" id="IPR006047">
    <property type="entry name" value="GH13_cat_dom"/>
</dbReference>
<dbReference type="Pfam" id="PF00128">
    <property type="entry name" value="Alpha-amylase"/>
    <property type="match status" value="1"/>
</dbReference>
<dbReference type="SUPFAM" id="SSF51445">
    <property type="entry name" value="(Trans)glycosidases"/>
    <property type="match status" value="1"/>
</dbReference>
<dbReference type="RefSeq" id="WP_349299407.1">
    <property type="nucleotide sequence ID" value="NZ_JBEDNQ010000007.1"/>
</dbReference>
<dbReference type="GO" id="GO:0047470">
    <property type="term" value="F:(1,4)-alpha-D-glucan 1-alpha-D-glucosylmutase activity"/>
    <property type="evidence" value="ECO:0007669"/>
    <property type="project" value="UniProtKB-EC"/>
</dbReference>
<accession>A0ABV1KD06</accession>
<reference evidence="2 3" key="1">
    <citation type="submission" date="2024-03" db="EMBL/GenBank/DDBJ databases">
        <title>Draft genome sequence of Pseudonocardia nematodicida JCM 31783.</title>
        <authorList>
            <person name="Butdee W."/>
            <person name="Duangmal K."/>
        </authorList>
    </citation>
    <scope>NUCLEOTIDE SEQUENCE [LARGE SCALE GENOMIC DNA]</scope>
    <source>
        <strain evidence="2 3">JCM 31783</strain>
    </source>
</reference>
<dbReference type="Gene3D" id="1.10.150.200">
    <property type="entry name" value="Maltooligosyl trehalose synthase, domain 3"/>
    <property type="match status" value="1"/>
</dbReference>